<evidence type="ECO:0000313" key="2">
    <source>
        <dbReference type="EMBL" id="ANJ66319.1"/>
    </source>
</evidence>
<sequence>MTRIIIESEDDQLKSARTITTAVYALQAASFLFGITYLVAIIVNYVKKEDVQGTWLESHFRWQIRTFWFSVLWTVLGVLTLLIIVGYFILLATTIWVIYRIVKGWLRLTENRPMYTNTTA</sequence>
<protein>
    <recommendedName>
        <fullName evidence="4">Transmembrane protein</fullName>
    </recommendedName>
</protein>
<gene>
    <name evidence="2" type="ORF">A9404_02035</name>
</gene>
<evidence type="ECO:0008006" key="4">
    <source>
        <dbReference type="Google" id="ProtNLM"/>
    </source>
</evidence>
<accession>A0A191ZEM3</accession>
<name>A0A191ZEM3_9GAMM</name>
<keyword evidence="1" id="KW-0812">Transmembrane</keyword>
<dbReference type="KEGG" id="haz:A9404_02035"/>
<organism evidence="2 3">
    <name type="scientific">Halothiobacillus diazotrophicus</name>
    <dbReference type="NCBI Taxonomy" id="1860122"/>
    <lineage>
        <taxon>Bacteria</taxon>
        <taxon>Pseudomonadati</taxon>
        <taxon>Pseudomonadota</taxon>
        <taxon>Gammaproteobacteria</taxon>
        <taxon>Chromatiales</taxon>
        <taxon>Halothiobacillaceae</taxon>
        <taxon>Halothiobacillus</taxon>
    </lineage>
</organism>
<evidence type="ECO:0000313" key="3">
    <source>
        <dbReference type="Proteomes" id="UP000078596"/>
    </source>
</evidence>
<evidence type="ECO:0000256" key="1">
    <source>
        <dbReference type="SAM" id="Phobius"/>
    </source>
</evidence>
<reference evidence="2 3" key="1">
    <citation type="submission" date="2016-06" db="EMBL/GenBank/DDBJ databases">
        <title>Insight into the functional genes involving in sulfur oxidation in Pearl River water.</title>
        <authorList>
            <person name="Luo J."/>
            <person name="Tan X."/>
            <person name="Lin W."/>
        </authorList>
    </citation>
    <scope>NUCLEOTIDE SEQUENCE [LARGE SCALE GENOMIC DNA]</scope>
    <source>
        <strain evidence="2 3">LS2</strain>
    </source>
</reference>
<dbReference type="AlphaFoldDB" id="A0A191ZEM3"/>
<keyword evidence="1" id="KW-1133">Transmembrane helix</keyword>
<proteinExistence type="predicted"/>
<dbReference type="OrthoDB" id="5405464at2"/>
<dbReference type="Proteomes" id="UP000078596">
    <property type="component" value="Chromosome"/>
</dbReference>
<dbReference type="RefSeq" id="WP_066098203.1">
    <property type="nucleotide sequence ID" value="NZ_CP016027.1"/>
</dbReference>
<feature type="transmembrane region" description="Helical" evidence="1">
    <location>
        <begin position="21"/>
        <end position="46"/>
    </location>
</feature>
<keyword evidence="1" id="KW-0472">Membrane</keyword>
<dbReference type="EMBL" id="CP016027">
    <property type="protein sequence ID" value="ANJ66319.1"/>
    <property type="molecule type" value="Genomic_DNA"/>
</dbReference>
<dbReference type="STRING" id="1860122.A9404_02035"/>
<feature type="transmembrane region" description="Helical" evidence="1">
    <location>
        <begin position="66"/>
        <end position="99"/>
    </location>
</feature>
<keyword evidence="3" id="KW-1185">Reference proteome</keyword>